<dbReference type="AlphaFoldDB" id="A0A9P7CY33"/>
<dbReference type="OrthoDB" id="3264327at2759"/>
<proteinExistence type="predicted"/>
<evidence type="ECO:0000313" key="2">
    <source>
        <dbReference type="Proteomes" id="UP000714275"/>
    </source>
</evidence>
<dbReference type="Proteomes" id="UP000714275">
    <property type="component" value="Unassembled WGS sequence"/>
</dbReference>
<accession>A0A9P7CY33</accession>
<organism evidence="1 2">
    <name type="scientific">Suillus placidus</name>
    <dbReference type="NCBI Taxonomy" id="48579"/>
    <lineage>
        <taxon>Eukaryota</taxon>
        <taxon>Fungi</taxon>
        <taxon>Dikarya</taxon>
        <taxon>Basidiomycota</taxon>
        <taxon>Agaricomycotina</taxon>
        <taxon>Agaricomycetes</taxon>
        <taxon>Agaricomycetidae</taxon>
        <taxon>Boletales</taxon>
        <taxon>Suillineae</taxon>
        <taxon>Suillaceae</taxon>
        <taxon>Suillus</taxon>
    </lineage>
</organism>
<protein>
    <submittedName>
        <fullName evidence="1">Uncharacterized protein</fullName>
    </submittedName>
</protein>
<name>A0A9P7CY33_9AGAM</name>
<evidence type="ECO:0000313" key="1">
    <source>
        <dbReference type="EMBL" id="KAG1768095.1"/>
    </source>
</evidence>
<reference evidence="1" key="1">
    <citation type="journal article" date="2020" name="New Phytol.">
        <title>Comparative genomics reveals dynamic genome evolution in host specialist ectomycorrhizal fungi.</title>
        <authorList>
            <person name="Lofgren L.A."/>
            <person name="Nguyen N.H."/>
            <person name="Vilgalys R."/>
            <person name="Ruytinx J."/>
            <person name="Liao H.L."/>
            <person name="Branco S."/>
            <person name="Kuo A."/>
            <person name="LaButti K."/>
            <person name="Lipzen A."/>
            <person name="Andreopoulos W."/>
            <person name="Pangilinan J."/>
            <person name="Riley R."/>
            <person name="Hundley H."/>
            <person name="Na H."/>
            <person name="Barry K."/>
            <person name="Grigoriev I.V."/>
            <person name="Stajich J.E."/>
            <person name="Kennedy P.G."/>
        </authorList>
    </citation>
    <scope>NUCLEOTIDE SEQUENCE</scope>
    <source>
        <strain evidence="1">DOB743</strain>
    </source>
</reference>
<feature type="non-terminal residue" evidence="1">
    <location>
        <position position="93"/>
    </location>
</feature>
<keyword evidence="2" id="KW-1185">Reference proteome</keyword>
<gene>
    <name evidence="1" type="ORF">EV702DRAFT_952990</name>
</gene>
<dbReference type="EMBL" id="JABBWD010000081">
    <property type="protein sequence ID" value="KAG1768095.1"/>
    <property type="molecule type" value="Genomic_DNA"/>
</dbReference>
<comment type="caution">
    <text evidence="1">The sequence shown here is derived from an EMBL/GenBank/DDBJ whole genome shotgun (WGS) entry which is preliminary data.</text>
</comment>
<sequence length="93" mass="10676">EIVCIVNVQHDCVKSQCTDTSQCRIRQERTETARTKSIIQHKSSPFYLLNAYSIHNYAQIQSVIPPSLRETPLRVDNAADIHLATARQIREKK</sequence>
<feature type="non-terminal residue" evidence="1">
    <location>
        <position position="1"/>
    </location>
</feature>